<evidence type="ECO:0000256" key="5">
    <source>
        <dbReference type="ARBA" id="ARBA00023049"/>
    </source>
</evidence>
<evidence type="ECO:0000256" key="2">
    <source>
        <dbReference type="ARBA" id="ARBA00022723"/>
    </source>
</evidence>
<keyword evidence="1 6" id="KW-0645">Protease</keyword>
<accession>A0ABW9FLU6</accession>
<evidence type="ECO:0000256" key="6">
    <source>
        <dbReference type="RuleBase" id="RU003983"/>
    </source>
</evidence>
<organism evidence="9 10">
    <name type="scientific">Rhodococcus parequi</name>
    <dbReference type="NCBI Taxonomy" id="3137122"/>
    <lineage>
        <taxon>Bacteria</taxon>
        <taxon>Bacillati</taxon>
        <taxon>Actinomycetota</taxon>
        <taxon>Actinomycetes</taxon>
        <taxon>Mycobacteriales</taxon>
        <taxon>Nocardiaceae</taxon>
        <taxon>Rhodococcus</taxon>
    </lineage>
</organism>
<gene>
    <name evidence="9" type="ORF">ABEU20_004220</name>
</gene>
<keyword evidence="7" id="KW-1133">Transmembrane helix</keyword>
<dbReference type="CDD" id="cd07326">
    <property type="entry name" value="M56_BlaR1_MecR1_like"/>
    <property type="match status" value="1"/>
</dbReference>
<keyword evidence="10" id="KW-1185">Reference proteome</keyword>
<evidence type="ECO:0000313" key="10">
    <source>
        <dbReference type="Proteomes" id="UP001629745"/>
    </source>
</evidence>
<dbReference type="Proteomes" id="UP001629745">
    <property type="component" value="Unassembled WGS sequence"/>
</dbReference>
<evidence type="ECO:0000256" key="4">
    <source>
        <dbReference type="ARBA" id="ARBA00022833"/>
    </source>
</evidence>
<dbReference type="Pfam" id="PF01435">
    <property type="entry name" value="Peptidase_M48"/>
    <property type="match status" value="1"/>
</dbReference>
<dbReference type="InterPro" id="IPR052173">
    <property type="entry name" value="Beta-lactam_resp_regulator"/>
</dbReference>
<evidence type="ECO:0000256" key="7">
    <source>
        <dbReference type="SAM" id="Phobius"/>
    </source>
</evidence>
<keyword evidence="3 6" id="KW-0378">Hydrolase</keyword>
<feature type="transmembrane region" description="Helical" evidence="7">
    <location>
        <begin position="35"/>
        <end position="59"/>
    </location>
</feature>
<keyword evidence="5 6" id="KW-0482">Metalloprotease</keyword>
<comment type="similarity">
    <text evidence="6">Belongs to the peptidase M48 family.</text>
</comment>
<evidence type="ECO:0000259" key="8">
    <source>
        <dbReference type="Pfam" id="PF01435"/>
    </source>
</evidence>
<dbReference type="InterPro" id="IPR001915">
    <property type="entry name" value="Peptidase_M48"/>
</dbReference>
<proteinExistence type="inferred from homology"/>
<dbReference type="RefSeq" id="WP_420166076.1">
    <property type="nucleotide sequence ID" value="NZ_JBDLNV010000007.1"/>
</dbReference>
<dbReference type="PANTHER" id="PTHR34978">
    <property type="entry name" value="POSSIBLE SENSOR-TRANSDUCER PROTEIN BLAR"/>
    <property type="match status" value="1"/>
</dbReference>
<dbReference type="Gene3D" id="3.30.2010.10">
    <property type="entry name" value="Metalloproteases ('zincins'), catalytic domain"/>
    <property type="match status" value="1"/>
</dbReference>
<dbReference type="EMBL" id="JBDLNV010000007">
    <property type="protein sequence ID" value="MFM1725603.1"/>
    <property type="molecule type" value="Genomic_DNA"/>
</dbReference>
<comment type="caution">
    <text evidence="9">The sequence shown here is derived from an EMBL/GenBank/DDBJ whole genome shotgun (WGS) entry which is preliminary data.</text>
</comment>
<feature type="transmembrane region" description="Helical" evidence="7">
    <location>
        <begin position="285"/>
        <end position="305"/>
    </location>
</feature>
<name>A0ABW9FLU6_9NOCA</name>
<feature type="domain" description="Peptidase M48" evidence="8">
    <location>
        <begin position="137"/>
        <end position="197"/>
    </location>
</feature>
<evidence type="ECO:0000256" key="3">
    <source>
        <dbReference type="ARBA" id="ARBA00022801"/>
    </source>
</evidence>
<keyword evidence="7" id="KW-0472">Membrane</keyword>
<evidence type="ECO:0000313" key="9">
    <source>
        <dbReference type="EMBL" id="MFM1725603.1"/>
    </source>
</evidence>
<sequence length="315" mass="32057">MSAAACLAAYAVTIAVTAPRILPRLTRSGIAPRWGVAAWLAAIASAVLASTAFVGVIAAEALTGTSAVEACEHLVQAFARAHSTPAAQSATTAVALAAATAVACAGVRLTRDLANRRRVTFGHARSARMVGRRIAGVDAVVLDAPERAAYCVAGRPHAIVVTSGALKALDHPQLDAVLAHERAHLSGRHPQVLAVVRALADTAPRVSLFTTGAADIARLLEMCADDRAMRTHEPRTLLHGLVALTGAGPVPDSAVGAGDVAVLDRAGRLASPAGRGDRVRNRAQLGAAITLLAAVPLGATALAVAGRMLCITTLL</sequence>
<keyword evidence="2" id="KW-0479">Metal-binding</keyword>
<dbReference type="PANTHER" id="PTHR34978:SF3">
    <property type="entry name" value="SLR0241 PROTEIN"/>
    <property type="match status" value="1"/>
</dbReference>
<evidence type="ECO:0000256" key="1">
    <source>
        <dbReference type="ARBA" id="ARBA00022670"/>
    </source>
</evidence>
<reference evidence="9 10" key="1">
    <citation type="submission" date="2023-11" db="EMBL/GenBank/DDBJ databases">
        <authorList>
            <person name="Val-Calvo J."/>
            <person name="Scortti M."/>
            <person name="Vazquez-Boland J."/>
        </authorList>
    </citation>
    <scope>NUCLEOTIDE SEQUENCE [LARGE SCALE GENOMIC DNA]</scope>
    <source>
        <strain evidence="9 10">PAM 2766</strain>
    </source>
</reference>
<keyword evidence="7" id="KW-0812">Transmembrane</keyword>
<keyword evidence="4 6" id="KW-0862">Zinc</keyword>
<protein>
    <submittedName>
        <fullName evidence="9">M56 family metallopeptidase</fullName>
    </submittedName>
</protein>
<comment type="cofactor">
    <cofactor evidence="6">
        <name>Zn(2+)</name>
        <dbReference type="ChEBI" id="CHEBI:29105"/>
    </cofactor>
    <text evidence="6">Binds 1 zinc ion per subunit.</text>
</comment>